<keyword evidence="3" id="KW-1185">Reference proteome</keyword>
<comment type="caution">
    <text evidence="2">The sequence shown here is derived from an EMBL/GenBank/DDBJ whole genome shotgun (WGS) entry which is preliminary data.</text>
</comment>
<feature type="transmembrane region" description="Helical" evidence="1">
    <location>
        <begin position="342"/>
        <end position="362"/>
    </location>
</feature>
<organism evidence="2 3">
    <name type="scientific">Petrolisthes manimaculis</name>
    <dbReference type="NCBI Taxonomy" id="1843537"/>
    <lineage>
        <taxon>Eukaryota</taxon>
        <taxon>Metazoa</taxon>
        <taxon>Ecdysozoa</taxon>
        <taxon>Arthropoda</taxon>
        <taxon>Crustacea</taxon>
        <taxon>Multicrustacea</taxon>
        <taxon>Malacostraca</taxon>
        <taxon>Eumalacostraca</taxon>
        <taxon>Eucarida</taxon>
        <taxon>Decapoda</taxon>
        <taxon>Pleocyemata</taxon>
        <taxon>Anomura</taxon>
        <taxon>Galatheoidea</taxon>
        <taxon>Porcellanidae</taxon>
        <taxon>Petrolisthes</taxon>
    </lineage>
</organism>
<dbReference type="Proteomes" id="UP001292094">
    <property type="component" value="Unassembled WGS sequence"/>
</dbReference>
<feature type="transmembrane region" description="Helical" evidence="1">
    <location>
        <begin position="78"/>
        <end position="101"/>
    </location>
</feature>
<name>A0AAE1UGR9_9EUCA</name>
<proteinExistence type="predicted"/>
<evidence type="ECO:0000313" key="2">
    <source>
        <dbReference type="EMBL" id="KAK4323117.1"/>
    </source>
</evidence>
<keyword evidence="1" id="KW-1133">Transmembrane helix</keyword>
<accession>A0AAE1UGR9</accession>
<dbReference type="EMBL" id="JAWZYT010000471">
    <property type="protein sequence ID" value="KAK4323117.1"/>
    <property type="molecule type" value="Genomic_DNA"/>
</dbReference>
<feature type="transmembrane region" description="Helical" evidence="1">
    <location>
        <begin position="190"/>
        <end position="210"/>
    </location>
</feature>
<sequence>MTFPSVSFRPLIRILQGLGLFVYSWPDVDPSTPWLPRLSLPLILWCIVTKLIVVIDQAEFGLQFFELYKNKGHSVGDLVYIAFTQTFEILAISATSLLPFLGRWLVRTFQILNDLYEDSSSTTTITTNTASRRLFLNDNSITNNTTRKTLFLDDNSIPNNTASRRLFLNDNSIPNNKQLLLSRVMRKIDWFKVFVFVLYPLMSIVGYIFILRDNENTSATMFFSATNDLIGMMTSFVNFLLFRFIFSLLGEYLVEETRDTYQAVVLMVAQVSSPRQKVTEETTTTTTAMKVLNRLEIIIKKIEEGRSATLNFYKWFITSYILASTFAMISCIFILYQRGMDPIPFVLIVYAIISICVFNFTAQMFTSYVQWLVGRLEGMEVCAMDGWYHLGNGTLVSVS</sequence>
<feature type="transmembrane region" description="Helical" evidence="1">
    <location>
        <begin position="230"/>
        <end position="249"/>
    </location>
</feature>
<evidence type="ECO:0000256" key="1">
    <source>
        <dbReference type="SAM" id="Phobius"/>
    </source>
</evidence>
<gene>
    <name evidence="2" type="ORF">Pmani_006169</name>
</gene>
<dbReference type="AlphaFoldDB" id="A0AAE1UGR9"/>
<feature type="transmembrane region" description="Helical" evidence="1">
    <location>
        <begin position="315"/>
        <end position="336"/>
    </location>
</feature>
<keyword evidence="1" id="KW-0812">Transmembrane</keyword>
<reference evidence="2" key="1">
    <citation type="submission" date="2023-11" db="EMBL/GenBank/DDBJ databases">
        <title>Genome assemblies of two species of porcelain crab, Petrolisthes cinctipes and Petrolisthes manimaculis (Anomura: Porcellanidae).</title>
        <authorList>
            <person name="Angst P."/>
        </authorList>
    </citation>
    <scope>NUCLEOTIDE SEQUENCE</scope>
    <source>
        <strain evidence="2">PB745_02</strain>
        <tissue evidence="2">Gill</tissue>
    </source>
</reference>
<evidence type="ECO:0000313" key="3">
    <source>
        <dbReference type="Proteomes" id="UP001292094"/>
    </source>
</evidence>
<keyword evidence="1" id="KW-0472">Membrane</keyword>
<protein>
    <submittedName>
        <fullName evidence="2">Uncharacterized protein</fullName>
    </submittedName>
</protein>